<evidence type="ECO:0000313" key="1">
    <source>
        <dbReference type="EMBL" id="MFC4676571.1"/>
    </source>
</evidence>
<sequence length="87" mass="9802">MFKESIPLNIQDLRVVLFTLIASIRIPKNAPKTYKKSGFAPNDSKNILHFLLLRSITDINRENKVAPIPHVASTKLGDHIFLLIGHT</sequence>
<dbReference type="Proteomes" id="UP001596023">
    <property type="component" value="Unassembled WGS sequence"/>
</dbReference>
<comment type="caution">
    <text evidence="1">The sequence shown here is derived from an EMBL/GenBank/DDBJ whole genome shotgun (WGS) entry which is preliminary data.</text>
</comment>
<dbReference type="EMBL" id="JBHSGN010000144">
    <property type="protein sequence ID" value="MFC4676571.1"/>
    <property type="molecule type" value="Genomic_DNA"/>
</dbReference>
<gene>
    <name evidence="1" type="ORF">ACFO6W_23090</name>
</gene>
<organism evidence="1 2">
    <name type="scientific">Dysgonomonas termitidis</name>
    <dbReference type="NCBI Taxonomy" id="1516126"/>
    <lineage>
        <taxon>Bacteria</taxon>
        <taxon>Pseudomonadati</taxon>
        <taxon>Bacteroidota</taxon>
        <taxon>Bacteroidia</taxon>
        <taxon>Bacteroidales</taxon>
        <taxon>Dysgonomonadaceae</taxon>
        <taxon>Dysgonomonas</taxon>
    </lineage>
</organism>
<proteinExistence type="predicted"/>
<evidence type="ECO:0000313" key="2">
    <source>
        <dbReference type="Proteomes" id="UP001596023"/>
    </source>
</evidence>
<accession>A0ABV9L2R4</accession>
<name>A0ABV9L2R4_9BACT</name>
<keyword evidence="2" id="KW-1185">Reference proteome</keyword>
<protein>
    <submittedName>
        <fullName evidence="1">Uncharacterized protein</fullName>
    </submittedName>
</protein>
<reference evidence="2" key="1">
    <citation type="journal article" date="2019" name="Int. J. Syst. Evol. Microbiol.">
        <title>The Global Catalogue of Microorganisms (GCM) 10K type strain sequencing project: providing services to taxonomists for standard genome sequencing and annotation.</title>
        <authorList>
            <consortium name="The Broad Institute Genomics Platform"/>
            <consortium name="The Broad Institute Genome Sequencing Center for Infectious Disease"/>
            <person name="Wu L."/>
            <person name="Ma J."/>
        </authorList>
    </citation>
    <scope>NUCLEOTIDE SEQUENCE [LARGE SCALE GENOMIC DNA]</scope>
    <source>
        <strain evidence="2">CCUG 66188</strain>
    </source>
</reference>